<sequence length="648" mass="72126">MPSPRRVGVDSLHNLSTGIERTRILKEGSNPEPVRHERRRTLQTVAELSPLSPTSPEWTGMPPTVTNNNPDAFSSIESGSPGVVPATAQSIDQASGSQKKPRPQSLGTRQHPRANPSILIATVDTPPIRRSLTVGQESGNGQDSSAGKTNPNRLSLDFSLRHNSSRDRKVKSQSGSNLDVMGHQETSREDWRHSGPFIGRHLSMNRDIKKGNQPPSKGKQPVRDLPPQGESAELAEGFNSKHHRERILQEQSMLEAKARRNRERRTIAMDSSSTLPSLSPFPYLPKPNTVRLKGHTNQQLLLQNSRTMNSYGTPGLLHRKTSRCHVYGPEQRRSYDVNAQLLKRASTSSMAFNKGTSNSQMVLNRSSRSISNPDPKRSQLGSQNRSIPPLLGPPTSLSLSNPQSPTQYPFPSPPSQVLSADRRSRLQQLPHHPAPRNSSVHSTTSMKSSKSNGSLHSRQSRRLSGTAFSFSPSKYSRHHRGATKEYLDALAAPTVPAPPEAHVTPESVPFLAVQERKLCENFKGETLTSERAMSISRIQDSKRSLAGSRISQRSYATEQSRRYNVSVVDVVEGGGKCVEGLTPENVRLLREREKLLRWKAEREKSDFEKKERERVREMVRRANEMEEEKSKTMAKEKKKRGCCGMLGV</sequence>
<proteinExistence type="predicted"/>
<name>A0ACB6QVP9_9PLEO</name>
<protein>
    <submittedName>
        <fullName evidence="1">Uncharacterized protein</fullName>
    </submittedName>
</protein>
<dbReference type="Proteomes" id="UP000799755">
    <property type="component" value="Unassembled WGS sequence"/>
</dbReference>
<evidence type="ECO:0000313" key="2">
    <source>
        <dbReference type="Proteomes" id="UP000799755"/>
    </source>
</evidence>
<dbReference type="EMBL" id="MU003507">
    <property type="protein sequence ID" value="KAF2470590.1"/>
    <property type="molecule type" value="Genomic_DNA"/>
</dbReference>
<reference evidence="1" key="1">
    <citation type="journal article" date="2020" name="Stud. Mycol.">
        <title>101 Dothideomycetes genomes: a test case for predicting lifestyles and emergence of pathogens.</title>
        <authorList>
            <person name="Haridas S."/>
            <person name="Albert R."/>
            <person name="Binder M."/>
            <person name="Bloem J."/>
            <person name="Labutti K."/>
            <person name="Salamov A."/>
            <person name="Andreopoulos B."/>
            <person name="Baker S."/>
            <person name="Barry K."/>
            <person name="Bills G."/>
            <person name="Bluhm B."/>
            <person name="Cannon C."/>
            <person name="Castanera R."/>
            <person name="Culley D."/>
            <person name="Daum C."/>
            <person name="Ezra D."/>
            <person name="Gonzalez J."/>
            <person name="Henrissat B."/>
            <person name="Kuo A."/>
            <person name="Liang C."/>
            <person name="Lipzen A."/>
            <person name="Lutzoni F."/>
            <person name="Magnuson J."/>
            <person name="Mondo S."/>
            <person name="Nolan M."/>
            <person name="Ohm R."/>
            <person name="Pangilinan J."/>
            <person name="Park H.-J."/>
            <person name="Ramirez L."/>
            <person name="Alfaro M."/>
            <person name="Sun H."/>
            <person name="Tritt A."/>
            <person name="Yoshinaga Y."/>
            <person name="Zwiers L.-H."/>
            <person name="Turgeon B."/>
            <person name="Goodwin S."/>
            <person name="Spatafora J."/>
            <person name="Crous P."/>
            <person name="Grigoriev I."/>
        </authorList>
    </citation>
    <scope>NUCLEOTIDE SEQUENCE</scope>
    <source>
        <strain evidence="1">ATCC 200398</strain>
    </source>
</reference>
<comment type="caution">
    <text evidence="1">The sequence shown here is derived from an EMBL/GenBank/DDBJ whole genome shotgun (WGS) entry which is preliminary data.</text>
</comment>
<organism evidence="1 2">
    <name type="scientific">Lindgomyces ingoldianus</name>
    <dbReference type="NCBI Taxonomy" id="673940"/>
    <lineage>
        <taxon>Eukaryota</taxon>
        <taxon>Fungi</taxon>
        <taxon>Dikarya</taxon>
        <taxon>Ascomycota</taxon>
        <taxon>Pezizomycotina</taxon>
        <taxon>Dothideomycetes</taxon>
        <taxon>Pleosporomycetidae</taxon>
        <taxon>Pleosporales</taxon>
        <taxon>Lindgomycetaceae</taxon>
        <taxon>Lindgomyces</taxon>
    </lineage>
</organism>
<evidence type="ECO:0000313" key="1">
    <source>
        <dbReference type="EMBL" id="KAF2470590.1"/>
    </source>
</evidence>
<keyword evidence="2" id="KW-1185">Reference proteome</keyword>
<accession>A0ACB6QVP9</accession>
<gene>
    <name evidence="1" type="ORF">BDR25DRAFT_368998</name>
</gene>